<dbReference type="EMBL" id="JBANMG010000004">
    <property type="protein sequence ID" value="KAK6954571.1"/>
    <property type="molecule type" value="Genomic_DNA"/>
</dbReference>
<dbReference type="Proteomes" id="UP001369815">
    <property type="component" value="Unassembled WGS sequence"/>
</dbReference>
<keyword evidence="2" id="KW-1185">Reference proteome</keyword>
<reference evidence="1 2" key="1">
    <citation type="journal article" date="2024" name="Front Chem Biol">
        <title>Unveiling the potential of Daldinia eschscholtzii MFLUCC 19-0629 through bioactivity and bioinformatics studies for enhanced sustainable agriculture production.</title>
        <authorList>
            <person name="Brooks S."/>
            <person name="Weaver J.A."/>
            <person name="Klomchit A."/>
            <person name="Alharthi S.A."/>
            <person name="Onlamun T."/>
            <person name="Nurani R."/>
            <person name="Vong T.K."/>
            <person name="Alberti F."/>
            <person name="Greco C."/>
        </authorList>
    </citation>
    <scope>NUCLEOTIDE SEQUENCE [LARGE SCALE GENOMIC DNA]</scope>
    <source>
        <strain evidence="1">MFLUCC 19-0629</strain>
    </source>
</reference>
<comment type="caution">
    <text evidence="1">The sequence shown here is derived from an EMBL/GenBank/DDBJ whole genome shotgun (WGS) entry which is preliminary data.</text>
</comment>
<protein>
    <recommendedName>
        <fullName evidence="3">F-box domain-containing protein</fullName>
    </recommendedName>
</protein>
<evidence type="ECO:0000313" key="1">
    <source>
        <dbReference type="EMBL" id="KAK6954571.1"/>
    </source>
</evidence>
<name>A0AAX6MQW5_9PEZI</name>
<organism evidence="1 2">
    <name type="scientific">Daldinia eschscholtzii</name>
    <dbReference type="NCBI Taxonomy" id="292717"/>
    <lineage>
        <taxon>Eukaryota</taxon>
        <taxon>Fungi</taxon>
        <taxon>Dikarya</taxon>
        <taxon>Ascomycota</taxon>
        <taxon>Pezizomycotina</taxon>
        <taxon>Sordariomycetes</taxon>
        <taxon>Xylariomycetidae</taxon>
        <taxon>Xylariales</taxon>
        <taxon>Hypoxylaceae</taxon>
        <taxon>Daldinia</taxon>
    </lineage>
</organism>
<evidence type="ECO:0008006" key="3">
    <source>
        <dbReference type="Google" id="ProtNLM"/>
    </source>
</evidence>
<dbReference type="AlphaFoldDB" id="A0AAX6MQW5"/>
<sequence>MAMRATDSTREVSIDLRGKRVGPRLDTIPLEIQALIIGSLESQHFRKALKYRLVCRRLKEATELAFRDRLVTQIHFTVFLDDFSSLRDGNRQFTLSPREDPRLEINLYFSSFSEDKKEATFSYLPRTTLNLGGNDGVLTGDIGVRFGSARFWPLDSICVLLWRRTMELYLARAKEDEYPRPCLSHSAMIFDFPYMDDVKFNYDNLDLTIPWMKLASCLISREMRFAKYLKLEASRDLEATRWRHSNPIMEQGLQIALRSDIVRRVRFEKCFKAAGYRFICDWPDESDWQINPFDRYSPGHLDWFFEWAEYVGIKLTTCWT</sequence>
<evidence type="ECO:0000313" key="2">
    <source>
        <dbReference type="Proteomes" id="UP001369815"/>
    </source>
</evidence>
<accession>A0AAX6MQW5</accession>
<gene>
    <name evidence="1" type="ORF">Daesc_004538</name>
</gene>
<proteinExistence type="predicted"/>